<dbReference type="InterPro" id="IPR031621">
    <property type="entry name" value="HisKA_7TM"/>
</dbReference>
<dbReference type="PROSITE" id="PS50109">
    <property type="entry name" value="HIS_KIN"/>
    <property type="match status" value="1"/>
</dbReference>
<feature type="transmembrane region" description="Helical" evidence="9">
    <location>
        <begin position="6"/>
        <end position="24"/>
    </location>
</feature>
<sequence>MSIYSVSPLICSLLALSFGFFVYFHNRKSQVNISFGLLCLSTFWWQFSWFILFNIQDRSLVSCLTKIGYTGIIWIPFTFYHFVIYWLGLHKEKILLYLSYILGFVFLVILWSSDLFLKGFYEYRWGYYPKAGLLHPLYLAILSIVAARVFWVLGLSLKTRNLSAVQRNQFKYTITSFAIYTLASIDFIINYGIEFYPFGFSFVILSLFLVAYAIFKYRLMDINVVFARASIFIIVYALVLGIPFSLVSWGRLWLVNVFGQYWFLGPMIILLGSATAGPFIYQYLRKRAEDLILKDQRRYQGILHNLSKSMIRIKDLDALIATVTLTMVDIVKVDFAAIYLKEDEYKSYQLKRYYPKEAKGRFQEFIPFEHSLAKILFLKKSPISGGDIGPQDKVDLDSGIIVPYLVEESLLGFLVLGAKSKGQMYTTDDILILETISYSTSLAIENCRFWKEIETKQRKARLQEMDAYSYSLAHEIDNPVQVVIGQTDLLKKYLLKDIPEERRKDTLEAYEYILEAAKRVSGMVKAIRDFGSPATGELKPLKLNDVVESFSKLYLPQFKTNTVYFEKHLPDGDICIKGEKAELMQVLVILANNSIHALLDTKEKKITLKAEPLNQDKVRIIFSDNGYGIKKEDLEIIFKPFVTTKASTEGTGMGLANAIKIIEKHKGRIWAESEGKGKGASFYIELPVAQDTKEEDLACETNKTKRLF</sequence>
<dbReference type="PANTHER" id="PTHR43065">
    <property type="entry name" value="SENSOR HISTIDINE KINASE"/>
    <property type="match status" value="1"/>
</dbReference>
<feature type="transmembrane region" description="Helical" evidence="9">
    <location>
        <begin position="318"/>
        <end position="340"/>
    </location>
</feature>
<dbReference type="Proteomes" id="UP000229641">
    <property type="component" value="Unassembled WGS sequence"/>
</dbReference>
<protein>
    <recommendedName>
        <fullName evidence="2">histidine kinase</fullName>
        <ecNumber evidence="2">2.7.13.3</ecNumber>
    </recommendedName>
</protein>
<dbReference type="SMART" id="SM00388">
    <property type="entry name" value="HisKA"/>
    <property type="match status" value="1"/>
</dbReference>
<dbReference type="InterPro" id="IPR005467">
    <property type="entry name" value="His_kinase_dom"/>
</dbReference>
<keyword evidence="5" id="KW-0547">Nucleotide-binding</keyword>
<dbReference type="SUPFAM" id="SSF47384">
    <property type="entry name" value="Homodimeric domain of signal transducing histidine kinase"/>
    <property type="match status" value="1"/>
</dbReference>
<dbReference type="Gene3D" id="3.30.450.40">
    <property type="match status" value="1"/>
</dbReference>
<feature type="transmembrane region" description="Helical" evidence="9">
    <location>
        <begin position="67"/>
        <end position="87"/>
    </location>
</feature>
<feature type="transmembrane region" description="Helical" evidence="9">
    <location>
        <begin position="94"/>
        <end position="117"/>
    </location>
</feature>
<proteinExistence type="predicted"/>
<evidence type="ECO:0000256" key="1">
    <source>
        <dbReference type="ARBA" id="ARBA00000085"/>
    </source>
</evidence>
<dbReference type="InterPro" id="IPR036890">
    <property type="entry name" value="HATPase_C_sf"/>
</dbReference>
<evidence type="ECO:0000313" key="11">
    <source>
        <dbReference type="EMBL" id="PIQ88702.1"/>
    </source>
</evidence>
<feature type="transmembrane region" description="Helical" evidence="9">
    <location>
        <begin position="195"/>
        <end position="215"/>
    </location>
</feature>
<dbReference type="InterPro" id="IPR003661">
    <property type="entry name" value="HisK_dim/P_dom"/>
</dbReference>
<reference evidence="11 12" key="1">
    <citation type="submission" date="2017-09" db="EMBL/GenBank/DDBJ databases">
        <title>Depth-based differentiation of microbial function through sediment-hosted aquifers and enrichment of novel symbionts in the deep terrestrial subsurface.</title>
        <authorList>
            <person name="Probst A.J."/>
            <person name="Ladd B."/>
            <person name="Jarett J.K."/>
            <person name="Geller-Mcgrath D.E."/>
            <person name="Sieber C.M."/>
            <person name="Emerson J.B."/>
            <person name="Anantharaman K."/>
            <person name="Thomas B.C."/>
            <person name="Malmstrom R."/>
            <person name="Stieglmeier M."/>
            <person name="Klingl A."/>
            <person name="Woyke T."/>
            <person name="Ryan C.M."/>
            <person name="Banfield J.F."/>
        </authorList>
    </citation>
    <scope>NUCLEOTIDE SEQUENCE [LARGE SCALE GENOMIC DNA]</scope>
    <source>
        <strain evidence="11">CG11_big_fil_rev_8_21_14_0_20_42_13</strain>
    </source>
</reference>
<dbReference type="InterPro" id="IPR029016">
    <property type="entry name" value="GAF-like_dom_sf"/>
</dbReference>
<gene>
    <name evidence="11" type="ORF">COV72_07175</name>
</gene>
<keyword evidence="9" id="KW-1133">Transmembrane helix</keyword>
<name>A0A2H0LWD6_9BACT</name>
<dbReference type="GO" id="GO:0005524">
    <property type="term" value="F:ATP binding"/>
    <property type="evidence" value="ECO:0007669"/>
    <property type="project" value="UniProtKB-KW"/>
</dbReference>
<keyword evidence="8" id="KW-0902">Two-component regulatory system</keyword>
<evidence type="ECO:0000256" key="2">
    <source>
        <dbReference type="ARBA" id="ARBA00012438"/>
    </source>
</evidence>
<dbReference type="PRINTS" id="PR00344">
    <property type="entry name" value="BCTRLSENSOR"/>
</dbReference>
<feature type="transmembrane region" description="Helical" evidence="9">
    <location>
        <begin position="227"/>
        <end position="249"/>
    </location>
</feature>
<comment type="caution">
    <text evidence="11">The sequence shown here is derived from an EMBL/GenBank/DDBJ whole genome shotgun (WGS) entry which is preliminary data.</text>
</comment>
<evidence type="ECO:0000256" key="5">
    <source>
        <dbReference type="ARBA" id="ARBA00022741"/>
    </source>
</evidence>
<keyword evidence="7" id="KW-0067">ATP-binding</keyword>
<evidence type="ECO:0000256" key="4">
    <source>
        <dbReference type="ARBA" id="ARBA00022679"/>
    </source>
</evidence>
<dbReference type="InterPro" id="IPR003594">
    <property type="entry name" value="HATPase_dom"/>
</dbReference>
<keyword evidence="9" id="KW-0472">Membrane</keyword>
<dbReference type="InterPro" id="IPR036097">
    <property type="entry name" value="HisK_dim/P_sf"/>
</dbReference>
<dbReference type="SUPFAM" id="SSF55874">
    <property type="entry name" value="ATPase domain of HSP90 chaperone/DNA topoisomerase II/histidine kinase"/>
    <property type="match status" value="1"/>
</dbReference>
<keyword evidence="9" id="KW-0812">Transmembrane</keyword>
<dbReference type="EC" id="2.7.13.3" evidence="2"/>
<feature type="transmembrane region" description="Helical" evidence="9">
    <location>
        <begin position="261"/>
        <end position="284"/>
    </location>
</feature>
<comment type="catalytic activity">
    <reaction evidence="1">
        <text>ATP + protein L-histidine = ADP + protein N-phospho-L-histidine.</text>
        <dbReference type="EC" id="2.7.13.3"/>
    </reaction>
</comment>
<dbReference type="Pfam" id="PF16927">
    <property type="entry name" value="HisKA_7TM"/>
    <property type="match status" value="1"/>
</dbReference>
<evidence type="ECO:0000256" key="8">
    <source>
        <dbReference type="ARBA" id="ARBA00023012"/>
    </source>
</evidence>
<keyword evidence="4" id="KW-0808">Transferase</keyword>
<accession>A0A2H0LWD6</accession>
<organism evidence="11 12">
    <name type="scientific">Candidatus Ghiorseimicrobium undicola</name>
    <dbReference type="NCBI Taxonomy" id="1974746"/>
    <lineage>
        <taxon>Bacteria</taxon>
        <taxon>Pseudomonadati</taxon>
        <taxon>Candidatus Omnitrophota</taxon>
        <taxon>Candidatus Ghiorseimicrobium</taxon>
    </lineage>
</organism>
<dbReference type="GO" id="GO:0000155">
    <property type="term" value="F:phosphorelay sensor kinase activity"/>
    <property type="evidence" value="ECO:0007669"/>
    <property type="project" value="InterPro"/>
</dbReference>
<dbReference type="Gene3D" id="1.10.287.130">
    <property type="match status" value="1"/>
</dbReference>
<dbReference type="CDD" id="cd00082">
    <property type="entry name" value="HisKA"/>
    <property type="match status" value="1"/>
</dbReference>
<evidence type="ECO:0000256" key="6">
    <source>
        <dbReference type="ARBA" id="ARBA00022777"/>
    </source>
</evidence>
<dbReference type="AlphaFoldDB" id="A0A2H0LWD6"/>
<keyword evidence="6" id="KW-0418">Kinase</keyword>
<feature type="transmembrane region" description="Helical" evidence="9">
    <location>
        <begin position="31"/>
        <end position="55"/>
    </location>
</feature>
<dbReference type="InterPro" id="IPR004358">
    <property type="entry name" value="Sig_transdc_His_kin-like_C"/>
</dbReference>
<dbReference type="Pfam" id="PF02518">
    <property type="entry name" value="HATPase_c"/>
    <property type="match status" value="1"/>
</dbReference>
<dbReference type="SMART" id="SM00387">
    <property type="entry name" value="HATPase_c"/>
    <property type="match status" value="1"/>
</dbReference>
<evidence type="ECO:0000313" key="12">
    <source>
        <dbReference type="Proteomes" id="UP000229641"/>
    </source>
</evidence>
<evidence type="ECO:0000256" key="7">
    <source>
        <dbReference type="ARBA" id="ARBA00022840"/>
    </source>
</evidence>
<feature type="domain" description="Histidine kinase" evidence="10">
    <location>
        <begin position="471"/>
        <end position="690"/>
    </location>
</feature>
<feature type="transmembrane region" description="Helical" evidence="9">
    <location>
        <begin position="137"/>
        <end position="157"/>
    </location>
</feature>
<evidence type="ECO:0000256" key="9">
    <source>
        <dbReference type="SAM" id="Phobius"/>
    </source>
</evidence>
<dbReference type="Gene3D" id="3.30.565.10">
    <property type="entry name" value="Histidine kinase-like ATPase, C-terminal domain"/>
    <property type="match status" value="1"/>
</dbReference>
<keyword evidence="3" id="KW-0597">Phosphoprotein</keyword>
<evidence type="ECO:0000256" key="3">
    <source>
        <dbReference type="ARBA" id="ARBA00022553"/>
    </source>
</evidence>
<dbReference type="PANTHER" id="PTHR43065:SF10">
    <property type="entry name" value="PEROXIDE STRESS-ACTIVATED HISTIDINE KINASE MAK3"/>
    <property type="match status" value="1"/>
</dbReference>
<dbReference type="SUPFAM" id="SSF55781">
    <property type="entry name" value="GAF domain-like"/>
    <property type="match status" value="1"/>
</dbReference>
<feature type="transmembrane region" description="Helical" evidence="9">
    <location>
        <begin position="169"/>
        <end position="189"/>
    </location>
</feature>
<dbReference type="EMBL" id="PCWA01000092">
    <property type="protein sequence ID" value="PIQ88702.1"/>
    <property type="molecule type" value="Genomic_DNA"/>
</dbReference>
<evidence type="ECO:0000259" key="10">
    <source>
        <dbReference type="PROSITE" id="PS50109"/>
    </source>
</evidence>